<dbReference type="KEGG" id="aei:AOY20_06470"/>
<dbReference type="STRING" id="1324350.AOY20_06470"/>
<dbReference type="Pfam" id="PF01755">
    <property type="entry name" value="Glyco_transf_25"/>
    <property type="match status" value="1"/>
</dbReference>
<evidence type="ECO:0000313" key="4">
    <source>
        <dbReference type="Proteomes" id="UP000064939"/>
    </source>
</evidence>
<dbReference type="AlphaFoldDB" id="A0A0N9VD53"/>
<keyword evidence="4" id="KW-1185">Reference proteome</keyword>
<dbReference type="CDD" id="cd06532">
    <property type="entry name" value="Glyco_transf_25"/>
    <property type="match status" value="1"/>
</dbReference>
<keyword evidence="1" id="KW-0175">Coiled coil</keyword>
<feature type="domain" description="Glycosyl transferase family 25" evidence="2">
    <location>
        <begin position="2"/>
        <end position="164"/>
    </location>
</feature>
<gene>
    <name evidence="3" type="ORF">AOY20_06470</name>
</gene>
<feature type="coiled-coil region" evidence="1">
    <location>
        <begin position="1"/>
        <end position="28"/>
    </location>
</feature>
<sequence length="266" mass="30941">MKILLINLDSSKDRLEEQKKQFKRLGLKFNRFSATTIQDFTESEYLDLAFNGQRLMKQSELACFLSHQRAWKYVIEQNEPCVILEDDAVLVSDFSILLQQIESIKIPVDFINLEAHGRRKIISKQPSYSLKDYRLFELYLDRSGTGGYILYPQGAQKLLSFMNQRAIGLADEFIYSCHLLNAYQIEPAVLLQSDKCPVYNVQTDINMGSVIGQVKNVVNFELTLSQKINFKYNRIMTQLRLGIYYLKVLFKGVKREIFVDSSRFNQ</sequence>
<dbReference type="OrthoDB" id="9816113at2"/>
<evidence type="ECO:0000256" key="1">
    <source>
        <dbReference type="SAM" id="Coils"/>
    </source>
</evidence>
<protein>
    <recommendedName>
        <fullName evidence="2">Glycosyl transferase family 25 domain-containing protein</fullName>
    </recommendedName>
</protein>
<dbReference type="RefSeq" id="WP_054581103.1">
    <property type="nucleotide sequence ID" value="NZ_CP012808.1"/>
</dbReference>
<evidence type="ECO:0000313" key="3">
    <source>
        <dbReference type="EMBL" id="ALH95209.1"/>
    </source>
</evidence>
<name>A0A0N9VD53_9GAMM</name>
<organism evidence="3 4">
    <name type="scientific">Acinetobacter equi</name>
    <dbReference type="NCBI Taxonomy" id="1324350"/>
    <lineage>
        <taxon>Bacteria</taxon>
        <taxon>Pseudomonadati</taxon>
        <taxon>Pseudomonadota</taxon>
        <taxon>Gammaproteobacteria</taxon>
        <taxon>Moraxellales</taxon>
        <taxon>Moraxellaceae</taxon>
        <taxon>Acinetobacter</taxon>
    </lineage>
</organism>
<dbReference type="InterPro" id="IPR002654">
    <property type="entry name" value="Glyco_trans_25"/>
</dbReference>
<dbReference type="Proteomes" id="UP000064939">
    <property type="component" value="Chromosome"/>
</dbReference>
<reference evidence="3 4" key="1">
    <citation type="journal article" date="2015" name="Int. J. Syst. Evol. Microbiol.">
        <title>Acinetobacter equi sp. nov. isolated from horse faeces.</title>
        <authorList>
            <person name="Poppel M.T."/>
            <person name="Skiebe E."/>
            <person name="Laue M."/>
            <person name="Bergmann H."/>
            <person name="Ebersberger I."/>
            <person name="Garn T."/>
            <person name="Fruth A."/>
            <person name="Baumgardt S."/>
            <person name="Busse H.J."/>
            <person name="Wilharm G."/>
        </authorList>
    </citation>
    <scope>NUCLEOTIDE SEQUENCE [LARGE SCALE GENOMIC DNA]</scope>
    <source>
        <strain evidence="3 4">114</strain>
    </source>
</reference>
<dbReference type="EMBL" id="CP012808">
    <property type="protein sequence ID" value="ALH95209.1"/>
    <property type="molecule type" value="Genomic_DNA"/>
</dbReference>
<proteinExistence type="predicted"/>
<accession>A0A0N9VD53</accession>
<evidence type="ECO:0000259" key="2">
    <source>
        <dbReference type="Pfam" id="PF01755"/>
    </source>
</evidence>